<evidence type="ECO:0000313" key="3">
    <source>
        <dbReference type="Proteomes" id="UP000033651"/>
    </source>
</evidence>
<accession>A0A0F3L177</accession>
<sequence>MIKQARSIHETAEILGRRRIRFFTAQAVLFCLWQATWVTTHFDGPVLRTVDRVGGISWLAWAAILLAMVMSGGFLATPRAVREAMNDELSRAHRGEALGWGFGGAMAMAIVYYAVALFDVVPVFLALHSVVSVGIGLALGRFAYLERKASRDQ</sequence>
<dbReference type="RefSeq" id="WP_045827528.1">
    <property type="nucleotide sequence ID" value="NZ_JZRB01000001.1"/>
</dbReference>
<keyword evidence="1" id="KW-0812">Transmembrane</keyword>
<comment type="caution">
    <text evidence="2">The sequence shown here is derived from an EMBL/GenBank/DDBJ whole genome shotgun (WGS) entry which is preliminary data.</text>
</comment>
<evidence type="ECO:0000256" key="1">
    <source>
        <dbReference type="SAM" id="Phobius"/>
    </source>
</evidence>
<dbReference type="AlphaFoldDB" id="A0A0F3L177"/>
<dbReference type="PATRIC" id="fig|345309.4.peg.53"/>
<name>A0A0F3L177_9GAMM</name>
<gene>
    <name evidence="2" type="ORF">VI08_00260</name>
</gene>
<dbReference type="Proteomes" id="UP000033651">
    <property type="component" value="Unassembled WGS sequence"/>
</dbReference>
<feature type="transmembrane region" description="Helical" evidence="1">
    <location>
        <begin position="97"/>
        <end position="115"/>
    </location>
</feature>
<feature type="transmembrane region" description="Helical" evidence="1">
    <location>
        <begin position="20"/>
        <end position="38"/>
    </location>
</feature>
<feature type="transmembrane region" description="Helical" evidence="1">
    <location>
        <begin position="58"/>
        <end position="76"/>
    </location>
</feature>
<keyword evidence="1" id="KW-1133">Transmembrane helix</keyword>
<protein>
    <submittedName>
        <fullName evidence="2">Uncharacterized protein</fullName>
    </submittedName>
</protein>
<feature type="transmembrane region" description="Helical" evidence="1">
    <location>
        <begin position="121"/>
        <end position="144"/>
    </location>
</feature>
<dbReference type="EMBL" id="JZRB01000001">
    <property type="protein sequence ID" value="KJV37290.1"/>
    <property type="molecule type" value="Genomic_DNA"/>
</dbReference>
<evidence type="ECO:0000313" key="2">
    <source>
        <dbReference type="EMBL" id="KJV37290.1"/>
    </source>
</evidence>
<keyword evidence="1" id="KW-0472">Membrane</keyword>
<proteinExistence type="predicted"/>
<organism evidence="2 3">
    <name type="scientific">Luteibacter yeojuensis</name>
    <dbReference type="NCBI Taxonomy" id="345309"/>
    <lineage>
        <taxon>Bacteria</taxon>
        <taxon>Pseudomonadati</taxon>
        <taxon>Pseudomonadota</taxon>
        <taxon>Gammaproteobacteria</taxon>
        <taxon>Lysobacterales</taxon>
        <taxon>Rhodanobacteraceae</taxon>
        <taxon>Luteibacter</taxon>
    </lineage>
</organism>
<reference evidence="2 3" key="1">
    <citation type="submission" date="2015-03" db="EMBL/GenBank/DDBJ databases">
        <title>Draft genome sequence of Luteibacter yeojuensis strain SU11.</title>
        <authorList>
            <person name="Sulaiman J."/>
            <person name="Priya K."/>
            <person name="Chan K.-G."/>
        </authorList>
    </citation>
    <scope>NUCLEOTIDE SEQUENCE [LARGE SCALE GENOMIC DNA]</scope>
    <source>
        <strain evidence="2 3">SU11</strain>
    </source>
</reference>
<keyword evidence="3" id="KW-1185">Reference proteome</keyword>